<dbReference type="InterPro" id="IPR051824">
    <property type="entry name" value="LRR_Rcpt-Like_S/T_Kinase"/>
</dbReference>
<evidence type="ECO:0000259" key="11">
    <source>
        <dbReference type="PROSITE" id="PS50011"/>
    </source>
</evidence>
<evidence type="ECO:0000256" key="5">
    <source>
        <dbReference type="ARBA" id="ARBA00022777"/>
    </source>
</evidence>
<evidence type="ECO:0000256" key="7">
    <source>
        <dbReference type="PROSITE-ProRule" id="PRU10141"/>
    </source>
</evidence>
<reference evidence="12" key="1">
    <citation type="submission" date="2022-08" db="EMBL/GenBank/DDBJ databases">
        <authorList>
            <person name="Gutierrez-Valencia J."/>
        </authorList>
    </citation>
    <scope>NUCLEOTIDE SEQUENCE</scope>
</reference>
<evidence type="ECO:0000256" key="9">
    <source>
        <dbReference type="SAM" id="MobiDB-lite"/>
    </source>
</evidence>
<feature type="binding site" evidence="7">
    <location>
        <position position="122"/>
    </location>
    <ligand>
        <name>ATP</name>
        <dbReference type="ChEBI" id="CHEBI:30616"/>
    </ligand>
</feature>
<gene>
    <name evidence="12" type="ORF">LITE_LOCUS31675</name>
</gene>
<dbReference type="GO" id="GO:0016020">
    <property type="term" value="C:membrane"/>
    <property type="evidence" value="ECO:0007669"/>
    <property type="project" value="UniProtKB-SubCell"/>
</dbReference>
<dbReference type="Pfam" id="PF07714">
    <property type="entry name" value="PK_Tyr_Ser-Thr"/>
    <property type="match status" value="1"/>
</dbReference>
<dbReference type="Gene3D" id="1.10.510.10">
    <property type="entry name" value="Transferase(Phosphotransferase) domain 1"/>
    <property type="match status" value="1"/>
</dbReference>
<dbReference type="FunFam" id="3.30.200.20:FF:000745">
    <property type="entry name" value="Phytosulfokine receptor 2"/>
    <property type="match status" value="1"/>
</dbReference>
<proteinExistence type="inferred from homology"/>
<dbReference type="AlphaFoldDB" id="A0AAV0N528"/>
<dbReference type="FunFam" id="1.10.510.10:FF:001077">
    <property type="entry name" value="Phytosulfokine receptor 2"/>
    <property type="match status" value="1"/>
</dbReference>
<keyword evidence="6 7" id="KW-0067">ATP-binding</keyword>
<feature type="transmembrane region" description="Helical" evidence="10">
    <location>
        <begin position="6"/>
        <end position="29"/>
    </location>
</feature>
<dbReference type="SMART" id="SM00220">
    <property type="entry name" value="S_TKc"/>
    <property type="match status" value="1"/>
</dbReference>
<dbReference type="PANTHER" id="PTHR48006">
    <property type="entry name" value="LEUCINE-RICH REPEAT-CONTAINING PROTEIN DDB_G0281931-RELATED"/>
    <property type="match status" value="1"/>
</dbReference>
<dbReference type="InterPro" id="IPR011009">
    <property type="entry name" value="Kinase-like_dom_sf"/>
</dbReference>
<dbReference type="InterPro" id="IPR001245">
    <property type="entry name" value="Ser-Thr/Tyr_kinase_cat_dom"/>
</dbReference>
<dbReference type="PROSITE" id="PS00107">
    <property type="entry name" value="PROTEIN_KINASE_ATP"/>
    <property type="match status" value="1"/>
</dbReference>
<keyword evidence="3" id="KW-0808">Transferase</keyword>
<dbReference type="InterPro" id="IPR008271">
    <property type="entry name" value="Ser/Thr_kinase_AS"/>
</dbReference>
<keyword evidence="10" id="KW-0472">Membrane</keyword>
<keyword evidence="5" id="KW-0418">Kinase</keyword>
<dbReference type="SUPFAM" id="SSF56112">
    <property type="entry name" value="Protein kinase-like (PK-like)"/>
    <property type="match status" value="1"/>
</dbReference>
<comment type="similarity">
    <text evidence="8">Belongs to the protein kinase superfamily.</text>
</comment>
<feature type="domain" description="Protein kinase" evidence="11">
    <location>
        <begin position="93"/>
        <end position="386"/>
    </location>
</feature>
<name>A0AAV0N528_9ROSI</name>
<dbReference type="GO" id="GO:0005524">
    <property type="term" value="F:ATP binding"/>
    <property type="evidence" value="ECO:0007669"/>
    <property type="project" value="UniProtKB-UniRule"/>
</dbReference>
<dbReference type="EMBL" id="CAMGYJ010000008">
    <property type="protein sequence ID" value="CAI0453667.1"/>
    <property type="molecule type" value="Genomic_DNA"/>
</dbReference>
<organism evidence="12 13">
    <name type="scientific">Linum tenue</name>
    <dbReference type="NCBI Taxonomy" id="586396"/>
    <lineage>
        <taxon>Eukaryota</taxon>
        <taxon>Viridiplantae</taxon>
        <taxon>Streptophyta</taxon>
        <taxon>Embryophyta</taxon>
        <taxon>Tracheophyta</taxon>
        <taxon>Spermatophyta</taxon>
        <taxon>Magnoliopsida</taxon>
        <taxon>eudicotyledons</taxon>
        <taxon>Gunneridae</taxon>
        <taxon>Pentapetalae</taxon>
        <taxon>rosids</taxon>
        <taxon>fabids</taxon>
        <taxon>Malpighiales</taxon>
        <taxon>Linaceae</taxon>
        <taxon>Linum</taxon>
    </lineage>
</organism>
<dbReference type="PROSITE" id="PS00108">
    <property type="entry name" value="PROTEIN_KINASE_ST"/>
    <property type="match status" value="1"/>
</dbReference>
<dbReference type="PANTHER" id="PTHR48006:SF47">
    <property type="entry name" value="PHYTOSULFOKINE RECEPTOR 2-LIKE"/>
    <property type="match status" value="1"/>
</dbReference>
<keyword evidence="2 8" id="KW-0723">Serine/threonine-protein kinase</keyword>
<dbReference type="Gene3D" id="3.30.200.20">
    <property type="entry name" value="Phosphorylase Kinase, domain 1"/>
    <property type="match status" value="1"/>
</dbReference>
<evidence type="ECO:0000313" key="12">
    <source>
        <dbReference type="EMBL" id="CAI0453667.1"/>
    </source>
</evidence>
<keyword evidence="4 7" id="KW-0547">Nucleotide-binding</keyword>
<dbReference type="Proteomes" id="UP001154282">
    <property type="component" value="Unassembled WGS sequence"/>
</dbReference>
<feature type="region of interest" description="Disordered" evidence="9">
    <location>
        <begin position="40"/>
        <end position="64"/>
    </location>
</feature>
<evidence type="ECO:0000313" key="13">
    <source>
        <dbReference type="Proteomes" id="UP001154282"/>
    </source>
</evidence>
<evidence type="ECO:0000256" key="8">
    <source>
        <dbReference type="RuleBase" id="RU000304"/>
    </source>
</evidence>
<evidence type="ECO:0000256" key="10">
    <source>
        <dbReference type="SAM" id="Phobius"/>
    </source>
</evidence>
<dbReference type="InterPro" id="IPR000719">
    <property type="entry name" value="Prot_kinase_dom"/>
</dbReference>
<comment type="caution">
    <text evidence="12">The sequence shown here is derived from an EMBL/GenBank/DDBJ whole genome shotgun (WGS) entry which is preliminary data.</text>
</comment>
<evidence type="ECO:0000256" key="3">
    <source>
        <dbReference type="ARBA" id="ARBA00022679"/>
    </source>
</evidence>
<keyword evidence="10" id="KW-0812">Transmembrane</keyword>
<sequence length="388" mass="43378">MNSIFLSIVAAVVSFFLITLIFGFFYFLCKSLKRRRRTHHHHIPQTRAIRSVPPATAGRGGELSSVTIDESASFDPSLNRVSMEELRLATKNFSSDLIIGDGSFGYVYKASLSDGVTVAIKKLDPDAFQGFREFRAEMETLGKLRHRNIVKMLGYCASGSDRVLIYEFLERGSLDQWLHDTYSPVSKERSDDSVASVKLLPLSWETRNKVVRGVANGLMYLHGLDTAIIHRDIKASNVLLDSDFEAHIADFGLARTVDASHSHVSTQVAGTMGYMPPEYKDGVMAATVKADVYSFGILMFEIATGERPNLPMVFNGKEMGLIEWARKMMAHNRYEEMLDGSMPEKEKGLLSEEKVKEFFSIACKCCNETNADRPTMAEVVDLLNRLSS</sequence>
<dbReference type="GO" id="GO:0004674">
    <property type="term" value="F:protein serine/threonine kinase activity"/>
    <property type="evidence" value="ECO:0007669"/>
    <property type="project" value="UniProtKB-KW"/>
</dbReference>
<keyword evidence="13" id="KW-1185">Reference proteome</keyword>
<keyword evidence="10" id="KW-1133">Transmembrane helix</keyword>
<evidence type="ECO:0000256" key="4">
    <source>
        <dbReference type="ARBA" id="ARBA00022741"/>
    </source>
</evidence>
<evidence type="ECO:0000256" key="6">
    <source>
        <dbReference type="ARBA" id="ARBA00022840"/>
    </source>
</evidence>
<accession>A0AAV0N528</accession>
<protein>
    <recommendedName>
        <fullName evidence="11">Protein kinase domain-containing protein</fullName>
    </recommendedName>
</protein>
<evidence type="ECO:0000256" key="2">
    <source>
        <dbReference type="ARBA" id="ARBA00022527"/>
    </source>
</evidence>
<evidence type="ECO:0000256" key="1">
    <source>
        <dbReference type="ARBA" id="ARBA00004479"/>
    </source>
</evidence>
<comment type="subcellular location">
    <subcellularLocation>
        <location evidence="1">Membrane</location>
        <topology evidence="1">Single-pass type I membrane protein</topology>
    </subcellularLocation>
</comment>
<dbReference type="InterPro" id="IPR017441">
    <property type="entry name" value="Protein_kinase_ATP_BS"/>
</dbReference>
<dbReference type="PROSITE" id="PS50011">
    <property type="entry name" value="PROTEIN_KINASE_DOM"/>
    <property type="match status" value="1"/>
</dbReference>